<keyword evidence="3" id="KW-1185">Reference proteome</keyword>
<protein>
    <submittedName>
        <fullName evidence="2">Uncharacterized protein</fullName>
    </submittedName>
</protein>
<accession>A0A4R6SVQ3</accession>
<evidence type="ECO:0000313" key="2">
    <source>
        <dbReference type="EMBL" id="TDQ09436.1"/>
    </source>
</evidence>
<feature type="transmembrane region" description="Helical" evidence="1">
    <location>
        <begin position="390"/>
        <end position="410"/>
    </location>
</feature>
<evidence type="ECO:0000313" key="3">
    <source>
        <dbReference type="Proteomes" id="UP000295620"/>
    </source>
</evidence>
<proteinExistence type="predicted"/>
<keyword evidence="1" id="KW-0472">Membrane</keyword>
<comment type="caution">
    <text evidence="2">The sequence shown here is derived from an EMBL/GenBank/DDBJ whole genome shotgun (WGS) entry which is preliminary data.</text>
</comment>
<dbReference type="EMBL" id="SNYC01000004">
    <property type="protein sequence ID" value="TDQ09436.1"/>
    <property type="molecule type" value="Genomic_DNA"/>
</dbReference>
<evidence type="ECO:0000256" key="1">
    <source>
        <dbReference type="SAM" id="Phobius"/>
    </source>
</evidence>
<keyword evidence="1" id="KW-0812">Transmembrane</keyword>
<gene>
    <name evidence="2" type="ORF">ATK78_1590</name>
</gene>
<sequence>MRELHAIADRVGELSREIPVSSYSGFLDELNRKVKKIASTTGFHIDIFKSMHASAESNKLMQMIQESTAGSEFLLVQKDENNYKVRIFEDLFPSVLFVLVDEEMVTSENLKQHFKICDEQYKVIFLVDLLSDHEVFTNFSKLFSYRCKTVPLSFLDFKDKSLTDLLQGHFDLKSLDNLKKISYLNSVKPVFNFLTEILLSENKAANTRKILNTQNTSITKKEESTINNSELASNLRQVIQKSTQELEKSYKFKYDDLNKPNTGNFSIVAFEKSNQLTDFNKKALAEKSEKVETTIDQAFLDDLIGTVSKTIKNELGKDEAFIKSSFEDMIRLINIQLKTKGIDLLKADSIYPPFPDKERTVQSFCYINKAYVGEVIKRGAMEYFVALRDYTGLIMVVGGLLAPLSMFASGWDGSLFKSMADWVKRTVAGISILMIVYGIYDLRRRIPLKREEEFQRELLKAKETLLQESKRMFNDASRDWTGNISNWIKDTAQNMNNQIDRNIKELQFKRVSQMNDEKLLQQKQLQSIEMLLKGIQSAERLKDQMTTRYRDMLTETEKDLKL</sequence>
<dbReference type="OrthoDB" id="975135at2"/>
<dbReference type="AlphaFoldDB" id="A0A4R6SVQ3"/>
<dbReference type="Proteomes" id="UP000295620">
    <property type="component" value="Unassembled WGS sequence"/>
</dbReference>
<dbReference type="RefSeq" id="WP_133575520.1">
    <property type="nucleotide sequence ID" value="NZ_SNYC01000004.1"/>
</dbReference>
<keyword evidence="1" id="KW-1133">Transmembrane helix</keyword>
<name>A0A4R6SVQ3_9SPHI</name>
<feature type="transmembrane region" description="Helical" evidence="1">
    <location>
        <begin position="422"/>
        <end position="440"/>
    </location>
</feature>
<organism evidence="2 3">
    <name type="scientific">Pedobacter metabolipauper</name>
    <dbReference type="NCBI Taxonomy" id="425513"/>
    <lineage>
        <taxon>Bacteria</taxon>
        <taxon>Pseudomonadati</taxon>
        <taxon>Bacteroidota</taxon>
        <taxon>Sphingobacteriia</taxon>
        <taxon>Sphingobacteriales</taxon>
        <taxon>Sphingobacteriaceae</taxon>
        <taxon>Pedobacter</taxon>
    </lineage>
</organism>
<reference evidence="2 3" key="1">
    <citation type="submission" date="2019-03" db="EMBL/GenBank/DDBJ databases">
        <title>Genomic Encyclopedia of Archaeal and Bacterial Type Strains, Phase II (KMG-II): from individual species to whole genera.</title>
        <authorList>
            <person name="Goeker M."/>
        </authorList>
    </citation>
    <scope>NUCLEOTIDE SEQUENCE [LARGE SCALE GENOMIC DNA]</scope>
    <source>
        <strain evidence="2 3">DSM 19035</strain>
    </source>
</reference>